<keyword evidence="2" id="KW-1185">Reference proteome</keyword>
<sequence length="162" mass="18574">MVNKCVELEYFLFTGKVIANTVILRLSKNDYALWVHYLCWAKQYKNVGWAPAKMHKQRSCFTQQHGTENALLSVSPCVLSYVIPMVKAQRTFKVVYGVYNRRDLWNLILDPLLREHKQFGKYVQAVANDMVLIFSGQSVISVEEEAQRALAHVHYCGGSKSS</sequence>
<accession>A0A4C1WNH5</accession>
<protein>
    <submittedName>
        <fullName evidence="1">Uncharacterized protein</fullName>
    </submittedName>
</protein>
<comment type="caution">
    <text evidence="1">The sequence shown here is derived from an EMBL/GenBank/DDBJ whole genome shotgun (WGS) entry which is preliminary data.</text>
</comment>
<reference evidence="1 2" key="1">
    <citation type="journal article" date="2019" name="Commun. Biol.">
        <title>The bagworm genome reveals a unique fibroin gene that provides high tensile strength.</title>
        <authorList>
            <person name="Kono N."/>
            <person name="Nakamura H."/>
            <person name="Ohtoshi R."/>
            <person name="Tomita M."/>
            <person name="Numata K."/>
            <person name="Arakawa K."/>
        </authorList>
    </citation>
    <scope>NUCLEOTIDE SEQUENCE [LARGE SCALE GENOMIC DNA]</scope>
</reference>
<evidence type="ECO:0000313" key="1">
    <source>
        <dbReference type="EMBL" id="GBP52410.1"/>
    </source>
</evidence>
<gene>
    <name evidence="1" type="ORF">EVAR_4693_1</name>
</gene>
<organism evidence="1 2">
    <name type="scientific">Eumeta variegata</name>
    <name type="common">Bagworm moth</name>
    <name type="synonym">Eumeta japonica</name>
    <dbReference type="NCBI Taxonomy" id="151549"/>
    <lineage>
        <taxon>Eukaryota</taxon>
        <taxon>Metazoa</taxon>
        <taxon>Ecdysozoa</taxon>
        <taxon>Arthropoda</taxon>
        <taxon>Hexapoda</taxon>
        <taxon>Insecta</taxon>
        <taxon>Pterygota</taxon>
        <taxon>Neoptera</taxon>
        <taxon>Endopterygota</taxon>
        <taxon>Lepidoptera</taxon>
        <taxon>Glossata</taxon>
        <taxon>Ditrysia</taxon>
        <taxon>Tineoidea</taxon>
        <taxon>Psychidae</taxon>
        <taxon>Oiketicinae</taxon>
        <taxon>Eumeta</taxon>
    </lineage>
</organism>
<name>A0A4C1WNH5_EUMVA</name>
<dbReference type="OrthoDB" id="7382669at2759"/>
<dbReference type="Proteomes" id="UP000299102">
    <property type="component" value="Unassembled WGS sequence"/>
</dbReference>
<dbReference type="AlphaFoldDB" id="A0A4C1WNH5"/>
<dbReference type="EMBL" id="BGZK01000602">
    <property type="protein sequence ID" value="GBP52410.1"/>
    <property type="molecule type" value="Genomic_DNA"/>
</dbReference>
<proteinExistence type="predicted"/>
<evidence type="ECO:0000313" key="2">
    <source>
        <dbReference type="Proteomes" id="UP000299102"/>
    </source>
</evidence>